<dbReference type="RefSeq" id="WP_069634197.1">
    <property type="nucleotide sequence ID" value="NZ_JXKZ01000016.1"/>
</dbReference>
<keyword evidence="1" id="KW-1133">Transmembrane helix</keyword>
<keyword evidence="1" id="KW-0812">Transmembrane</keyword>
<evidence type="ECO:0008006" key="4">
    <source>
        <dbReference type="Google" id="ProtNLM"/>
    </source>
</evidence>
<proteinExistence type="predicted"/>
<evidence type="ECO:0000313" key="2">
    <source>
        <dbReference type="EMBL" id="OEG18312.1"/>
    </source>
</evidence>
<sequence>MKKLTILAPYHNQIIFTSLFTLVAIFFMTMGLWKTLLLILLSGIGYFIGTMKDKKRSVSSILASVQAFFEG</sequence>
<evidence type="ECO:0000256" key="1">
    <source>
        <dbReference type="SAM" id="Phobius"/>
    </source>
</evidence>
<dbReference type="EMBL" id="MIKB01000004">
    <property type="protein sequence ID" value="OEG18312.1"/>
    <property type="molecule type" value="Genomic_DNA"/>
</dbReference>
<reference evidence="3" key="1">
    <citation type="submission" date="2016-09" db="EMBL/GenBank/DDBJ databases">
        <authorList>
            <person name="Gulvik C.A."/>
        </authorList>
    </citation>
    <scope>NUCLEOTIDE SEQUENCE [LARGE SCALE GENOMIC DNA]</scope>
    <source>
        <strain evidence="3">LMG 26306</strain>
    </source>
</reference>
<feature type="transmembrane region" description="Helical" evidence="1">
    <location>
        <begin position="20"/>
        <end position="48"/>
    </location>
</feature>
<keyword evidence="1" id="KW-0472">Membrane</keyword>
<accession>A0A1E5H0I0</accession>
<dbReference type="AlphaFoldDB" id="A0A1E5H0I0"/>
<dbReference type="InterPro" id="IPR018730">
    <property type="entry name" value="DUF2273"/>
</dbReference>
<protein>
    <recommendedName>
        <fullName evidence="4">DUF2273 domain-containing protein</fullName>
    </recommendedName>
</protein>
<dbReference type="Proteomes" id="UP000094764">
    <property type="component" value="Unassembled WGS sequence"/>
</dbReference>
<evidence type="ECO:0000313" key="3">
    <source>
        <dbReference type="Proteomes" id="UP000094764"/>
    </source>
</evidence>
<comment type="caution">
    <text evidence="2">The sequence shown here is derived from an EMBL/GenBank/DDBJ whole genome shotgun (WGS) entry which is preliminary data.</text>
</comment>
<gene>
    <name evidence="2" type="ORF">BCR23_13860</name>
</gene>
<dbReference type="Pfam" id="PF10031">
    <property type="entry name" value="DUF2273"/>
    <property type="match status" value="1"/>
</dbReference>
<keyword evidence="3" id="KW-1185">Reference proteome</keyword>
<name>A0A1E5H0I0_9ENTE</name>
<dbReference type="STRING" id="903983.BCR23_13860"/>
<dbReference type="OrthoDB" id="2186486at2"/>
<organism evidence="2 3">
    <name type="scientific">Enterococcus quebecensis</name>
    <dbReference type="NCBI Taxonomy" id="903983"/>
    <lineage>
        <taxon>Bacteria</taxon>
        <taxon>Bacillati</taxon>
        <taxon>Bacillota</taxon>
        <taxon>Bacilli</taxon>
        <taxon>Lactobacillales</taxon>
        <taxon>Enterococcaceae</taxon>
        <taxon>Enterococcus</taxon>
    </lineage>
</organism>